<evidence type="ECO:0000256" key="5">
    <source>
        <dbReference type="SAM" id="MobiDB-lite"/>
    </source>
</evidence>
<evidence type="ECO:0000313" key="8">
    <source>
        <dbReference type="Proteomes" id="UP000593567"/>
    </source>
</evidence>
<feature type="compositionally biased region" description="Polar residues" evidence="5">
    <location>
        <begin position="166"/>
        <end position="177"/>
    </location>
</feature>
<sequence length="224" mass="24217">MTLPCCPKTCDHIQCFDARLYLMMNEKKPTWNCPVCDAPAMYKDLVIDDPDGSWAPLGAPTKDTQTVNSNKNGMNQPPHKPTNQQKEFATPVVQDDAEKPSNIDIIVLSDSDEDEDGLSDNSSIQPVRHSQKRPVSAISSSDSSSLELNSASSSQGGGGKLARINGATTTSHTNSVPHLNPPPQSVFNVPGLLDNKNFFCKFNVQWVLQCVKCVESALMSAVAA</sequence>
<gene>
    <name evidence="7" type="ORF">EB796_018593</name>
</gene>
<dbReference type="OrthoDB" id="6287745at2759"/>
<dbReference type="InterPro" id="IPR004181">
    <property type="entry name" value="Znf_MIZ"/>
</dbReference>
<feature type="compositionally biased region" description="Low complexity" evidence="5">
    <location>
        <begin position="136"/>
        <end position="154"/>
    </location>
</feature>
<dbReference type="Pfam" id="PF02891">
    <property type="entry name" value="zf-MIZ"/>
    <property type="match status" value="1"/>
</dbReference>
<accession>A0A7J7JBT2</accession>
<dbReference type="Gene3D" id="3.30.40.10">
    <property type="entry name" value="Zinc/RING finger domain, C3HC4 (zinc finger)"/>
    <property type="match status" value="1"/>
</dbReference>
<organism evidence="7 8">
    <name type="scientific">Bugula neritina</name>
    <name type="common">Brown bryozoan</name>
    <name type="synonym">Sertularia neritina</name>
    <dbReference type="NCBI Taxonomy" id="10212"/>
    <lineage>
        <taxon>Eukaryota</taxon>
        <taxon>Metazoa</taxon>
        <taxon>Spiralia</taxon>
        <taxon>Lophotrochozoa</taxon>
        <taxon>Bryozoa</taxon>
        <taxon>Gymnolaemata</taxon>
        <taxon>Cheilostomatida</taxon>
        <taxon>Flustrina</taxon>
        <taxon>Buguloidea</taxon>
        <taxon>Bugulidae</taxon>
        <taxon>Bugula</taxon>
    </lineage>
</organism>
<proteinExistence type="predicted"/>
<dbReference type="GO" id="GO:0000785">
    <property type="term" value="C:chromatin"/>
    <property type="evidence" value="ECO:0007669"/>
    <property type="project" value="TreeGrafter"/>
</dbReference>
<dbReference type="PANTHER" id="PTHR10782:SF94">
    <property type="entry name" value="SUPPRESSOR OF VARIEGATION 2-10, ISOFORM I"/>
    <property type="match status" value="1"/>
</dbReference>
<dbReference type="GO" id="GO:0008270">
    <property type="term" value="F:zinc ion binding"/>
    <property type="evidence" value="ECO:0007669"/>
    <property type="project" value="UniProtKB-KW"/>
</dbReference>
<reference evidence="7" key="1">
    <citation type="submission" date="2020-06" db="EMBL/GenBank/DDBJ databases">
        <title>Draft genome of Bugula neritina, a colonial animal packing powerful symbionts and potential medicines.</title>
        <authorList>
            <person name="Rayko M."/>
        </authorList>
    </citation>
    <scope>NUCLEOTIDE SEQUENCE [LARGE SCALE GENOMIC DNA]</scope>
    <source>
        <strain evidence="7">Kwan_BN1</strain>
    </source>
</reference>
<feature type="compositionally biased region" description="Polar residues" evidence="5">
    <location>
        <begin position="62"/>
        <end position="87"/>
    </location>
</feature>
<evidence type="ECO:0000256" key="4">
    <source>
        <dbReference type="PROSITE-ProRule" id="PRU00452"/>
    </source>
</evidence>
<dbReference type="GO" id="GO:0003712">
    <property type="term" value="F:transcription coregulator activity"/>
    <property type="evidence" value="ECO:0007669"/>
    <property type="project" value="TreeGrafter"/>
</dbReference>
<evidence type="ECO:0000313" key="7">
    <source>
        <dbReference type="EMBL" id="KAF6023104.1"/>
    </source>
</evidence>
<dbReference type="EMBL" id="VXIV02002763">
    <property type="protein sequence ID" value="KAF6023104.1"/>
    <property type="molecule type" value="Genomic_DNA"/>
</dbReference>
<dbReference type="GO" id="GO:0006357">
    <property type="term" value="P:regulation of transcription by RNA polymerase II"/>
    <property type="evidence" value="ECO:0007669"/>
    <property type="project" value="TreeGrafter"/>
</dbReference>
<dbReference type="GO" id="GO:0016925">
    <property type="term" value="P:protein sumoylation"/>
    <property type="evidence" value="ECO:0007669"/>
    <property type="project" value="TreeGrafter"/>
</dbReference>
<dbReference type="PROSITE" id="PS51044">
    <property type="entry name" value="ZF_SP_RING"/>
    <property type="match status" value="1"/>
</dbReference>
<keyword evidence="1" id="KW-0479">Metal-binding</keyword>
<keyword evidence="2 4" id="KW-0863">Zinc-finger</keyword>
<keyword evidence="8" id="KW-1185">Reference proteome</keyword>
<dbReference type="InterPro" id="IPR013083">
    <property type="entry name" value="Znf_RING/FYVE/PHD"/>
</dbReference>
<evidence type="ECO:0000256" key="1">
    <source>
        <dbReference type="ARBA" id="ARBA00022723"/>
    </source>
</evidence>
<keyword evidence="3" id="KW-0862">Zinc</keyword>
<feature type="domain" description="SP-RING-type" evidence="6">
    <location>
        <begin position="1"/>
        <end position="69"/>
    </location>
</feature>
<feature type="region of interest" description="Disordered" evidence="5">
    <location>
        <begin position="53"/>
        <end position="182"/>
    </location>
</feature>
<name>A0A7J7JBT2_BUGNE</name>
<evidence type="ECO:0000259" key="6">
    <source>
        <dbReference type="PROSITE" id="PS51044"/>
    </source>
</evidence>
<dbReference type="AlphaFoldDB" id="A0A7J7JBT2"/>
<evidence type="ECO:0000256" key="3">
    <source>
        <dbReference type="ARBA" id="ARBA00022833"/>
    </source>
</evidence>
<evidence type="ECO:0000256" key="2">
    <source>
        <dbReference type="ARBA" id="ARBA00022771"/>
    </source>
</evidence>
<comment type="caution">
    <text evidence="7">The sequence shown here is derived from an EMBL/GenBank/DDBJ whole genome shotgun (WGS) entry which is preliminary data.</text>
</comment>
<dbReference type="Proteomes" id="UP000593567">
    <property type="component" value="Unassembled WGS sequence"/>
</dbReference>
<protein>
    <submittedName>
        <fullName evidence="7">PIAS2</fullName>
    </submittedName>
</protein>
<dbReference type="GO" id="GO:0061665">
    <property type="term" value="F:SUMO ligase activity"/>
    <property type="evidence" value="ECO:0007669"/>
    <property type="project" value="TreeGrafter"/>
</dbReference>
<dbReference type="PANTHER" id="PTHR10782">
    <property type="entry name" value="ZINC FINGER MIZ DOMAIN-CONTAINING PROTEIN"/>
    <property type="match status" value="1"/>
</dbReference>